<reference evidence="3 4" key="1">
    <citation type="submission" date="2022-10" db="EMBL/GenBank/DDBJ databases">
        <title>Description of Fervidibacillus gen. nov. in the family Fervidibacillaceae fam. nov. with two species, Fervidibacillus albus sp. nov., and Fervidibacillus halotolerans sp. nov., isolated from tidal flat sediments.</title>
        <authorList>
            <person name="Kwon K.K."/>
            <person name="Yang S.-H."/>
        </authorList>
    </citation>
    <scope>NUCLEOTIDE SEQUENCE [LARGE SCALE GENOMIC DNA]</scope>
    <source>
        <strain evidence="3 4">DSM 23332</strain>
    </source>
</reference>
<organism evidence="3 4">
    <name type="scientific">Pallidibacillus thermolactis</name>
    <dbReference type="NCBI Taxonomy" id="251051"/>
    <lineage>
        <taxon>Bacteria</taxon>
        <taxon>Bacillati</taxon>
        <taxon>Bacillota</taxon>
        <taxon>Bacilli</taxon>
        <taxon>Bacillales</taxon>
        <taxon>Bacillaceae</taxon>
        <taxon>Pallidibacillus</taxon>
    </lineage>
</organism>
<evidence type="ECO:0000259" key="2">
    <source>
        <dbReference type="Pfam" id="PF06725"/>
    </source>
</evidence>
<dbReference type="RefSeq" id="WP_263061034.1">
    <property type="nucleotide sequence ID" value="NZ_JAOUSE010000005.1"/>
</dbReference>
<keyword evidence="1" id="KW-0732">Signal</keyword>
<evidence type="ECO:0000313" key="3">
    <source>
        <dbReference type="EMBL" id="MCU9593521.1"/>
    </source>
</evidence>
<dbReference type="InterPro" id="IPR051933">
    <property type="entry name" value="Resuscitation_pf_RpfB"/>
</dbReference>
<feature type="domain" description="3D" evidence="2">
    <location>
        <begin position="144"/>
        <end position="205"/>
    </location>
</feature>
<dbReference type="CDD" id="cd22786">
    <property type="entry name" value="DPBB_YuiC-like"/>
    <property type="match status" value="1"/>
</dbReference>
<dbReference type="InterPro" id="IPR010611">
    <property type="entry name" value="3D_dom"/>
</dbReference>
<dbReference type="InterPro" id="IPR036908">
    <property type="entry name" value="RlpA-like_sf"/>
</dbReference>
<name>A0ABT2WF01_9BACI</name>
<dbReference type="PANTHER" id="PTHR39160:SF4">
    <property type="entry name" value="RESUSCITATION-PROMOTING FACTOR RPFB"/>
    <property type="match status" value="1"/>
</dbReference>
<sequence>MATIKTWTKRIVMIILFTIALFVTYQTVTGVHAQGISGGKPELKGTTNRTGKIANSLHSYKSLEIGYKSLKIKEKETTKISSSEEIQGRVPKLEDAFDWEKAYPRKTVVATGYTAGFESTGKNPGDPSYGITYSGIQVKRDLFSTIAADINVFPIGTILFIPDYGFGVVADTGSAIKGNKIDLYFETVEDVYNEWGKRTVDVYVVKMGDGNITSEELESLNQMETMQVFRNQYTSKVKK</sequence>
<dbReference type="SUPFAM" id="SSF50685">
    <property type="entry name" value="Barwin-like endoglucanases"/>
    <property type="match status" value="1"/>
</dbReference>
<dbReference type="Gene3D" id="2.40.40.10">
    <property type="entry name" value="RlpA-like domain"/>
    <property type="match status" value="1"/>
</dbReference>
<dbReference type="Pfam" id="PF06725">
    <property type="entry name" value="3D"/>
    <property type="match status" value="1"/>
</dbReference>
<accession>A0ABT2WF01</accession>
<proteinExistence type="predicted"/>
<protein>
    <submittedName>
        <fullName evidence="3">3D domain-containing protein</fullName>
    </submittedName>
</protein>
<dbReference type="PANTHER" id="PTHR39160">
    <property type="entry name" value="CELL WALL-BINDING PROTEIN YOCH"/>
    <property type="match status" value="1"/>
</dbReference>
<dbReference type="Proteomes" id="UP001208656">
    <property type="component" value="Unassembled WGS sequence"/>
</dbReference>
<gene>
    <name evidence="3" type="ORF">OEV82_03495</name>
</gene>
<evidence type="ECO:0000313" key="4">
    <source>
        <dbReference type="Proteomes" id="UP001208656"/>
    </source>
</evidence>
<dbReference type="EMBL" id="JAOUSE010000005">
    <property type="protein sequence ID" value="MCU9593521.1"/>
    <property type="molecule type" value="Genomic_DNA"/>
</dbReference>
<evidence type="ECO:0000256" key="1">
    <source>
        <dbReference type="ARBA" id="ARBA00022729"/>
    </source>
</evidence>
<keyword evidence="4" id="KW-1185">Reference proteome</keyword>
<comment type="caution">
    <text evidence="3">The sequence shown here is derived from an EMBL/GenBank/DDBJ whole genome shotgun (WGS) entry which is preliminary data.</text>
</comment>